<dbReference type="Gene3D" id="3.30.565.10">
    <property type="entry name" value="Histidine kinase-like ATPase, C-terminal domain"/>
    <property type="match status" value="1"/>
</dbReference>
<proteinExistence type="predicted"/>
<dbReference type="CDD" id="cd17546">
    <property type="entry name" value="REC_hyHK_CKI1_RcsC-like"/>
    <property type="match status" value="1"/>
</dbReference>
<comment type="catalytic activity">
    <reaction evidence="1">
        <text>ATP + protein L-histidine = ADP + protein N-phospho-L-histidine.</text>
        <dbReference type="EC" id="2.7.13.3"/>
    </reaction>
</comment>
<dbReference type="PANTHER" id="PTHR43047">
    <property type="entry name" value="TWO-COMPONENT HISTIDINE PROTEIN KINASE"/>
    <property type="match status" value="1"/>
</dbReference>
<feature type="modified residue" description="4-aspartylphosphate" evidence="12">
    <location>
        <position position="574"/>
    </location>
</feature>
<dbReference type="Pfam" id="PF02518">
    <property type="entry name" value="HATPase_c"/>
    <property type="match status" value="1"/>
</dbReference>
<feature type="region of interest" description="Disordered" evidence="13">
    <location>
        <begin position="499"/>
        <end position="520"/>
    </location>
</feature>
<evidence type="ECO:0000256" key="9">
    <source>
        <dbReference type="ARBA" id="ARBA00023012"/>
    </source>
</evidence>
<dbReference type="InterPro" id="IPR003594">
    <property type="entry name" value="HATPase_dom"/>
</dbReference>
<keyword evidence="4 12" id="KW-0597">Phosphoprotein</keyword>
<dbReference type="InterPro" id="IPR003661">
    <property type="entry name" value="HisK_dim/P_dom"/>
</dbReference>
<dbReference type="GO" id="GO:0005886">
    <property type="term" value="C:plasma membrane"/>
    <property type="evidence" value="ECO:0007669"/>
    <property type="project" value="TreeGrafter"/>
</dbReference>
<evidence type="ECO:0000313" key="17">
    <source>
        <dbReference type="EMBL" id="SDU10171.1"/>
    </source>
</evidence>
<evidence type="ECO:0000256" key="1">
    <source>
        <dbReference type="ARBA" id="ARBA00000085"/>
    </source>
</evidence>
<gene>
    <name evidence="17" type="ORF">SAMN05216210_1764</name>
</gene>
<dbReference type="Pfam" id="PF00672">
    <property type="entry name" value="HAMP"/>
    <property type="match status" value="1"/>
</dbReference>
<dbReference type="OrthoDB" id="9797243at2"/>
<keyword evidence="9" id="KW-0902">Two-component regulatory system</keyword>
<keyword evidence="18" id="KW-1185">Reference proteome</keyword>
<name>A0A1H2FS37_9GAMM</name>
<dbReference type="Pfam" id="PF00072">
    <property type="entry name" value="Response_reg"/>
    <property type="match status" value="1"/>
</dbReference>
<feature type="domain" description="Histidine kinase" evidence="14">
    <location>
        <begin position="270"/>
        <end position="497"/>
    </location>
</feature>
<evidence type="ECO:0000256" key="13">
    <source>
        <dbReference type="SAM" id="MobiDB-lite"/>
    </source>
</evidence>
<dbReference type="FunFam" id="3.30.565.10:FF:000010">
    <property type="entry name" value="Sensor histidine kinase RcsC"/>
    <property type="match status" value="1"/>
</dbReference>
<dbReference type="PROSITE" id="PS50885">
    <property type="entry name" value="HAMP"/>
    <property type="match status" value="1"/>
</dbReference>
<dbReference type="InterPro" id="IPR004358">
    <property type="entry name" value="Sig_transdc_His_kin-like_C"/>
</dbReference>
<comment type="subcellular location">
    <subcellularLocation>
        <location evidence="2">Membrane</location>
    </subcellularLocation>
</comment>
<dbReference type="Pfam" id="PF09984">
    <property type="entry name" value="sCache_4"/>
    <property type="match status" value="1"/>
</dbReference>
<evidence type="ECO:0000256" key="11">
    <source>
        <dbReference type="ARBA" id="ARBA00068150"/>
    </source>
</evidence>
<dbReference type="SUPFAM" id="SSF158472">
    <property type="entry name" value="HAMP domain-like"/>
    <property type="match status" value="1"/>
</dbReference>
<dbReference type="PANTHER" id="PTHR43047:SF71">
    <property type="entry name" value="HISTIDINE KINASE CONTAINING CHEY-HOMOLOGOUS RECEIVER DOMAIN-RELATED"/>
    <property type="match status" value="1"/>
</dbReference>
<dbReference type="SUPFAM" id="SSF55874">
    <property type="entry name" value="ATPase domain of HSP90 chaperone/DNA topoisomerase II/histidine kinase"/>
    <property type="match status" value="1"/>
</dbReference>
<dbReference type="InterPro" id="IPR036097">
    <property type="entry name" value="HisK_dim/P_sf"/>
</dbReference>
<protein>
    <recommendedName>
        <fullName evidence="11">Sensory/regulatory protein RpfC</fullName>
        <ecNumber evidence="3">2.7.13.3</ecNumber>
    </recommendedName>
</protein>
<evidence type="ECO:0000256" key="2">
    <source>
        <dbReference type="ARBA" id="ARBA00004370"/>
    </source>
</evidence>
<dbReference type="Pfam" id="PF00512">
    <property type="entry name" value="HisKA"/>
    <property type="match status" value="1"/>
</dbReference>
<evidence type="ECO:0000256" key="5">
    <source>
        <dbReference type="ARBA" id="ARBA00022679"/>
    </source>
</evidence>
<keyword evidence="5" id="KW-0808">Transferase</keyword>
<dbReference type="CDD" id="cd16922">
    <property type="entry name" value="HATPase_EvgS-ArcB-TorS-like"/>
    <property type="match status" value="1"/>
</dbReference>
<dbReference type="PROSITE" id="PS50109">
    <property type="entry name" value="HIS_KIN"/>
    <property type="match status" value="1"/>
</dbReference>
<feature type="domain" description="HAMP" evidence="16">
    <location>
        <begin position="189"/>
        <end position="241"/>
    </location>
</feature>
<dbReference type="PROSITE" id="PS50110">
    <property type="entry name" value="RESPONSE_REGULATORY"/>
    <property type="match status" value="1"/>
</dbReference>
<evidence type="ECO:0000259" key="15">
    <source>
        <dbReference type="PROSITE" id="PS50110"/>
    </source>
</evidence>
<reference evidence="18" key="1">
    <citation type="submission" date="2016-10" db="EMBL/GenBank/DDBJ databases">
        <authorList>
            <person name="Varghese N."/>
            <person name="Submissions S."/>
        </authorList>
    </citation>
    <scope>NUCLEOTIDE SEQUENCE [LARGE SCALE GENOMIC DNA]</scope>
    <source>
        <strain evidence="18">CECT 8338</strain>
    </source>
</reference>
<dbReference type="EC" id="2.7.13.3" evidence="3"/>
<dbReference type="Gene3D" id="6.10.340.10">
    <property type="match status" value="1"/>
</dbReference>
<dbReference type="CDD" id="cd00082">
    <property type="entry name" value="HisKA"/>
    <property type="match status" value="1"/>
</dbReference>
<dbReference type="InterPro" id="IPR001789">
    <property type="entry name" value="Sig_transdc_resp-reg_receiver"/>
</dbReference>
<dbReference type="SMART" id="SM00448">
    <property type="entry name" value="REC"/>
    <property type="match status" value="1"/>
</dbReference>
<comment type="subunit">
    <text evidence="10">At low DSF concentrations, interacts with RpfF.</text>
</comment>
<dbReference type="GO" id="GO:0000155">
    <property type="term" value="F:phosphorelay sensor kinase activity"/>
    <property type="evidence" value="ECO:0007669"/>
    <property type="project" value="InterPro"/>
</dbReference>
<accession>A0A1H2FS37</accession>
<evidence type="ECO:0000259" key="16">
    <source>
        <dbReference type="PROSITE" id="PS50885"/>
    </source>
</evidence>
<dbReference type="SUPFAM" id="SSF47384">
    <property type="entry name" value="Homodimeric domain of signal transducing histidine kinase"/>
    <property type="match status" value="1"/>
</dbReference>
<evidence type="ECO:0000256" key="10">
    <source>
        <dbReference type="ARBA" id="ARBA00064003"/>
    </source>
</evidence>
<evidence type="ECO:0000256" key="3">
    <source>
        <dbReference type="ARBA" id="ARBA00012438"/>
    </source>
</evidence>
<dbReference type="SMART" id="SM00388">
    <property type="entry name" value="HisKA"/>
    <property type="match status" value="1"/>
</dbReference>
<feature type="domain" description="Response regulatory" evidence="15">
    <location>
        <begin position="522"/>
        <end position="644"/>
    </location>
</feature>
<evidence type="ECO:0000313" key="18">
    <source>
        <dbReference type="Proteomes" id="UP000243924"/>
    </source>
</evidence>
<dbReference type="Gene3D" id="3.40.50.2300">
    <property type="match status" value="1"/>
</dbReference>
<dbReference type="SMART" id="SM00387">
    <property type="entry name" value="HATPase_c"/>
    <property type="match status" value="1"/>
</dbReference>
<evidence type="ECO:0000256" key="12">
    <source>
        <dbReference type="PROSITE-ProRule" id="PRU00169"/>
    </source>
</evidence>
<dbReference type="FunFam" id="1.10.287.130:FF:000002">
    <property type="entry name" value="Two-component osmosensing histidine kinase"/>
    <property type="match status" value="1"/>
</dbReference>
<evidence type="ECO:0000256" key="7">
    <source>
        <dbReference type="ARBA" id="ARBA00022777"/>
    </source>
</evidence>
<dbReference type="InterPro" id="IPR036890">
    <property type="entry name" value="HATPase_C_sf"/>
</dbReference>
<dbReference type="RefSeq" id="WP_092386074.1">
    <property type="nucleotide sequence ID" value="NZ_LT629787.1"/>
</dbReference>
<dbReference type="InterPro" id="IPR019247">
    <property type="entry name" value="Histidine_kinase_BarA_N"/>
</dbReference>
<dbReference type="CDD" id="cd06225">
    <property type="entry name" value="HAMP"/>
    <property type="match status" value="1"/>
</dbReference>
<evidence type="ECO:0000256" key="6">
    <source>
        <dbReference type="ARBA" id="ARBA00022741"/>
    </source>
</evidence>
<dbReference type="Gene3D" id="1.10.287.130">
    <property type="match status" value="1"/>
</dbReference>
<dbReference type="AlphaFoldDB" id="A0A1H2FS37"/>
<dbReference type="STRING" id="1434072.SAMN05216210_1764"/>
<dbReference type="Proteomes" id="UP000243924">
    <property type="component" value="Chromosome I"/>
</dbReference>
<dbReference type="EMBL" id="LT629787">
    <property type="protein sequence ID" value="SDU10171.1"/>
    <property type="molecule type" value="Genomic_DNA"/>
</dbReference>
<sequence>MNLLKRGTIHGRLLLIALLPVLLFGITTLVYTTNARLSEVNRNLAETGQLIAEQLAPAVEYGVISGNLATLTGLISGALDSSHVKYVQVIDRHGQVLLESSRELDAESAANLQYYSADILRERILLQSDPFSSTPIGSELTGDRYLGQVRVGLSNQAVLDQQNEILARTSLLALLVLLGAFILAARLAKAISAPLQRMGKAVQRLQTGHLDTRLKITDTHEIGDLMRSINALANALQKSDREQQVAIEQLISAREDAEQANRAKSSFLAMMSHELRTPMNGVLGMLQLLQTTPLTPEQEEYVSVAGESTDHLLRVINDILDFSRIERGIIELENVVFDLPHLLHSTVSSFEHEARQKGLDLHLHVDQAAGLPEASLHQVMGDPTRIRQILVNLLGNAFKFTNSGSIKVNAHITADSDERLWLACEVRDTGIGIPADRLDTMFDAFAQGDSSTSRRYGGTGLGLSIARTFARHMGGELTARSTEGLGSSFSLGIPLQRARSTSQRPHAPPVAGPQLDTQDPHPILVVEDNPVNRLVMQGLLRELNSPLLIADNGEEALRMLMDTHASPVSLILMDLQLPDRSGLAVWSDYQRFCEQRQQTPAPCIALTASALNSEREDCLRAGMQGFLSKPVSRQKLLSEIARVRAGASGDH</sequence>
<dbReference type="InterPro" id="IPR003660">
    <property type="entry name" value="HAMP_dom"/>
</dbReference>
<evidence type="ECO:0000256" key="8">
    <source>
        <dbReference type="ARBA" id="ARBA00022840"/>
    </source>
</evidence>
<evidence type="ECO:0000259" key="14">
    <source>
        <dbReference type="PROSITE" id="PS50109"/>
    </source>
</evidence>
<dbReference type="InterPro" id="IPR005467">
    <property type="entry name" value="His_kinase_dom"/>
</dbReference>
<keyword evidence="6" id="KW-0547">Nucleotide-binding</keyword>
<dbReference type="SUPFAM" id="SSF52172">
    <property type="entry name" value="CheY-like"/>
    <property type="match status" value="1"/>
</dbReference>
<dbReference type="GO" id="GO:0005524">
    <property type="term" value="F:ATP binding"/>
    <property type="evidence" value="ECO:0007669"/>
    <property type="project" value="UniProtKB-KW"/>
</dbReference>
<keyword evidence="8" id="KW-0067">ATP-binding</keyword>
<keyword evidence="7 17" id="KW-0418">Kinase</keyword>
<dbReference type="SMART" id="SM00304">
    <property type="entry name" value="HAMP"/>
    <property type="match status" value="1"/>
</dbReference>
<organism evidence="17 18">
    <name type="scientific">Halopseudomonas salegens</name>
    <dbReference type="NCBI Taxonomy" id="1434072"/>
    <lineage>
        <taxon>Bacteria</taxon>
        <taxon>Pseudomonadati</taxon>
        <taxon>Pseudomonadota</taxon>
        <taxon>Gammaproteobacteria</taxon>
        <taxon>Pseudomonadales</taxon>
        <taxon>Pseudomonadaceae</taxon>
        <taxon>Halopseudomonas</taxon>
    </lineage>
</organism>
<dbReference type="GO" id="GO:0009927">
    <property type="term" value="F:histidine phosphotransfer kinase activity"/>
    <property type="evidence" value="ECO:0007669"/>
    <property type="project" value="TreeGrafter"/>
</dbReference>
<evidence type="ECO:0000256" key="4">
    <source>
        <dbReference type="ARBA" id="ARBA00022553"/>
    </source>
</evidence>
<dbReference type="PRINTS" id="PR00344">
    <property type="entry name" value="BCTRLSENSOR"/>
</dbReference>
<dbReference type="InterPro" id="IPR011006">
    <property type="entry name" value="CheY-like_superfamily"/>
</dbReference>